<gene>
    <name evidence="10" type="ORF">HNR44_002861</name>
</gene>
<dbReference type="PROSITE" id="PS00099">
    <property type="entry name" value="THIOLASE_3"/>
    <property type="match status" value="1"/>
</dbReference>
<evidence type="ECO:0000313" key="11">
    <source>
        <dbReference type="Proteomes" id="UP000568839"/>
    </source>
</evidence>
<feature type="active site" description="Proton acceptor" evidence="6">
    <location>
        <position position="373"/>
    </location>
</feature>
<dbReference type="InterPro" id="IPR016039">
    <property type="entry name" value="Thiolase-like"/>
</dbReference>
<dbReference type="PANTHER" id="PTHR18919:SF107">
    <property type="entry name" value="ACETYL-COA ACETYLTRANSFERASE, CYTOSOLIC"/>
    <property type="match status" value="1"/>
</dbReference>
<dbReference type="InterPro" id="IPR020610">
    <property type="entry name" value="Thiolase_AS"/>
</dbReference>
<evidence type="ECO:0000256" key="2">
    <source>
        <dbReference type="ARBA" id="ARBA00012705"/>
    </source>
</evidence>
<comment type="similarity">
    <text evidence="1 7">Belongs to the thiolase-like superfamily. Thiolase family.</text>
</comment>
<dbReference type="InterPro" id="IPR020617">
    <property type="entry name" value="Thiolase_C"/>
</dbReference>
<evidence type="ECO:0000256" key="1">
    <source>
        <dbReference type="ARBA" id="ARBA00010982"/>
    </source>
</evidence>
<protein>
    <recommendedName>
        <fullName evidence="2">acetyl-CoA C-acetyltransferase</fullName>
        <ecNumber evidence="2">2.3.1.9</ecNumber>
    </recommendedName>
    <alternativeName>
        <fullName evidence="5">Acetoacetyl-CoA thiolase</fullName>
    </alternativeName>
</protein>
<accession>A0A841PWL4</accession>
<evidence type="ECO:0000259" key="9">
    <source>
        <dbReference type="Pfam" id="PF02803"/>
    </source>
</evidence>
<dbReference type="PANTHER" id="PTHR18919">
    <property type="entry name" value="ACETYL-COA C-ACYLTRANSFERASE"/>
    <property type="match status" value="1"/>
</dbReference>
<dbReference type="AlphaFoldDB" id="A0A841PWL4"/>
<dbReference type="PROSITE" id="PS00737">
    <property type="entry name" value="THIOLASE_2"/>
    <property type="match status" value="1"/>
</dbReference>
<feature type="active site" description="Acyl-thioester intermediate" evidence="6">
    <location>
        <position position="86"/>
    </location>
</feature>
<dbReference type="Pfam" id="PF00108">
    <property type="entry name" value="Thiolase_N"/>
    <property type="match status" value="1"/>
</dbReference>
<evidence type="ECO:0000256" key="5">
    <source>
        <dbReference type="ARBA" id="ARBA00030755"/>
    </source>
</evidence>
<evidence type="ECO:0000313" key="10">
    <source>
        <dbReference type="EMBL" id="MBB6450871.1"/>
    </source>
</evidence>
<evidence type="ECO:0000256" key="6">
    <source>
        <dbReference type="PIRSR" id="PIRSR000429-1"/>
    </source>
</evidence>
<feature type="active site" description="Proton acceptor" evidence="6">
    <location>
        <position position="343"/>
    </location>
</feature>
<reference evidence="10 11" key="1">
    <citation type="submission" date="2020-08" db="EMBL/GenBank/DDBJ databases">
        <title>Genomic Encyclopedia of Type Strains, Phase IV (KMG-IV): sequencing the most valuable type-strain genomes for metagenomic binning, comparative biology and taxonomic classification.</title>
        <authorList>
            <person name="Goeker M."/>
        </authorList>
    </citation>
    <scope>NUCLEOTIDE SEQUENCE [LARGE SCALE GENOMIC DNA]</scope>
    <source>
        <strain evidence="10 11">DSM 21769</strain>
    </source>
</reference>
<keyword evidence="3 7" id="KW-0808">Transferase</keyword>
<dbReference type="EC" id="2.3.1.9" evidence="2"/>
<dbReference type="PIRSF" id="PIRSF000429">
    <property type="entry name" value="Ac-CoA_Ac_transf"/>
    <property type="match status" value="1"/>
</dbReference>
<dbReference type="Gene3D" id="3.40.47.10">
    <property type="match status" value="2"/>
</dbReference>
<dbReference type="SUPFAM" id="SSF53901">
    <property type="entry name" value="Thiolase-like"/>
    <property type="match status" value="2"/>
</dbReference>
<evidence type="ECO:0000256" key="4">
    <source>
        <dbReference type="ARBA" id="ARBA00023315"/>
    </source>
</evidence>
<evidence type="ECO:0000256" key="3">
    <source>
        <dbReference type="ARBA" id="ARBA00022679"/>
    </source>
</evidence>
<organism evidence="10 11">
    <name type="scientific">Geomicrobium halophilum</name>
    <dbReference type="NCBI Taxonomy" id="549000"/>
    <lineage>
        <taxon>Bacteria</taxon>
        <taxon>Bacillati</taxon>
        <taxon>Bacillota</taxon>
        <taxon>Bacilli</taxon>
        <taxon>Bacillales</taxon>
        <taxon>Geomicrobium</taxon>
    </lineage>
</organism>
<evidence type="ECO:0000259" key="8">
    <source>
        <dbReference type="Pfam" id="PF00108"/>
    </source>
</evidence>
<name>A0A841PWL4_9BACL</name>
<dbReference type="InterPro" id="IPR002155">
    <property type="entry name" value="Thiolase"/>
</dbReference>
<dbReference type="Pfam" id="PF02803">
    <property type="entry name" value="Thiolase_C"/>
    <property type="match status" value="1"/>
</dbReference>
<dbReference type="GO" id="GO:0003985">
    <property type="term" value="F:acetyl-CoA C-acetyltransferase activity"/>
    <property type="evidence" value="ECO:0007669"/>
    <property type="project" value="UniProtKB-EC"/>
</dbReference>
<feature type="domain" description="Thiolase N-terminal" evidence="8">
    <location>
        <begin position="4"/>
        <end position="257"/>
    </location>
</feature>
<evidence type="ECO:0000256" key="7">
    <source>
        <dbReference type="RuleBase" id="RU003557"/>
    </source>
</evidence>
<dbReference type="FunFam" id="3.40.47.10:FF:000010">
    <property type="entry name" value="Acetyl-CoA acetyltransferase (Thiolase)"/>
    <property type="match status" value="1"/>
</dbReference>
<dbReference type="EMBL" id="JACHHJ010000004">
    <property type="protein sequence ID" value="MBB6450871.1"/>
    <property type="molecule type" value="Genomic_DNA"/>
</dbReference>
<dbReference type="NCBIfam" id="TIGR01930">
    <property type="entry name" value="AcCoA-C-Actrans"/>
    <property type="match status" value="1"/>
</dbReference>
<keyword evidence="4 7" id="KW-0012">Acyltransferase</keyword>
<dbReference type="Proteomes" id="UP000568839">
    <property type="component" value="Unassembled WGS sequence"/>
</dbReference>
<proteinExistence type="inferred from homology"/>
<comment type="caution">
    <text evidence="10">The sequence shown here is derived from an EMBL/GenBank/DDBJ whole genome shotgun (WGS) entry which is preliminary data.</text>
</comment>
<sequence>MNEVVIVSAVRTAIAKKGGSLASLDPSVYGGAVIKEALGRVNVEGEFVEDVIFGNCLSGGGNMARVSLLEAGLPVEVPGLTIDRQCGSGINSVALAAEKIMTGKADVVVAGGTESMTRSPHLLEVQEKAYDLRPPRFLKRRLSPEEIGDPPMGITAENLAEKYEIKRDEQDEFALNSQTRMAKAMEKGYFKDQIVPIEVKTRKGSFTFEEDEHPRPGVTKENLAHLSPVFKQNGTVTAGSSSGINDGASALVLMSKDEAKRRRLEPLAVVKASAVAGVDPNIMGIGPVPAVKKVLEQTGETLDDFDLIEINEAFAAQVLACDRELSFDMEKVNVNGGAIAHGHPIAATGGMLVTKLCYELQRRGAKKGLVTACIGGGQGIALTIENQ</sequence>
<dbReference type="CDD" id="cd00751">
    <property type="entry name" value="thiolase"/>
    <property type="match status" value="1"/>
</dbReference>
<dbReference type="InterPro" id="IPR020616">
    <property type="entry name" value="Thiolase_N"/>
</dbReference>
<dbReference type="InterPro" id="IPR020613">
    <property type="entry name" value="Thiolase_CS"/>
</dbReference>
<keyword evidence="11" id="KW-1185">Reference proteome</keyword>
<feature type="domain" description="Thiolase C-terminal" evidence="9">
    <location>
        <begin position="265"/>
        <end position="385"/>
    </location>
</feature>